<evidence type="ECO:0000313" key="7">
    <source>
        <dbReference type="EMBL" id="RRK35052.1"/>
    </source>
</evidence>
<name>A0A3R8M1K5_9FIRM</name>
<dbReference type="EMBL" id="RHJS01000002">
    <property type="protein sequence ID" value="RRK34734.1"/>
    <property type="molecule type" value="Genomic_DNA"/>
</dbReference>
<accession>A0A3R8M1K5</accession>
<proteinExistence type="predicted"/>
<sequence>MNVHYSHEEWRMIFSQRLQSGLSVRKWCEKNNFKYDTYKYWEKKIRRMDTEPESFPVAEQPFIELPLFHQELPTIPESLSLEVRYHEFHVGIHKNADMGQVSGVLRLLQSLC</sequence>
<dbReference type="EMBL" id="RHJS01000002">
    <property type="protein sequence ID" value="RRK35052.1"/>
    <property type="molecule type" value="Genomic_DNA"/>
</dbReference>
<dbReference type="EMBL" id="RHJS01000002">
    <property type="protein sequence ID" value="RRK33915.1"/>
    <property type="molecule type" value="Genomic_DNA"/>
</dbReference>
<dbReference type="RefSeq" id="WP_125126868.1">
    <property type="nucleotide sequence ID" value="NZ_RHJS01000002.1"/>
</dbReference>
<dbReference type="EMBL" id="RHJS01000002">
    <property type="protein sequence ID" value="RRK35048.1"/>
    <property type="molecule type" value="Genomic_DNA"/>
</dbReference>
<evidence type="ECO:0000313" key="1">
    <source>
        <dbReference type="EMBL" id="RRK31132.1"/>
    </source>
</evidence>
<dbReference type="EMBL" id="RHJS01000002">
    <property type="protein sequence ID" value="RRK33500.1"/>
    <property type="molecule type" value="Genomic_DNA"/>
</dbReference>
<gene>
    <name evidence="1" type="ORF">EBB54_06925</name>
    <name evidence="2" type="ORF">EBB54_20725</name>
    <name evidence="3" type="ORF">EBB54_23070</name>
    <name evidence="4" type="ORF">EBB54_27870</name>
    <name evidence="5" type="ORF">EBB54_29365</name>
    <name evidence="6" type="ORF">EBB54_29730</name>
    <name evidence="7" type="ORF">EBB54_29755</name>
</gene>
<evidence type="ECO:0000313" key="3">
    <source>
        <dbReference type="EMBL" id="RRK33915.1"/>
    </source>
</evidence>
<comment type="caution">
    <text evidence="3">The sequence shown here is derived from an EMBL/GenBank/DDBJ whole genome shotgun (WGS) entry which is preliminary data.</text>
</comment>
<evidence type="ECO:0000313" key="6">
    <source>
        <dbReference type="EMBL" id="RRK35048.1"/>
    </source>
</evidence>
<protein>
    <recommendedName>
        <fullName evidence="9">IS66 family insertion sequence element accessory protein TnpB</fullName>
    </recommendedName>
</protein>
<dbReference type="EMBL" id="RHJS01000002">
    <property type="protein sequence ID" value="RRK34987.1"/>
    <property type="molecule type" value="Genomic_DNA"/>
</dbReference>
<organism evidence="3 8">
    <name type="scientific">Schaedlerella arabinosiphila</name>
    <dbReference type="NCBI Taxonomy" id="2044587"/>
    <lineage>
        <taxon>Bacteria</taxon>
        <taxon>Bacillati</taxon>
        <taxon>Bacillota</taxon>
        <taxon>Clostridia</taxon>
        <taxon>Lachnospirales</taxon>
        <taxon>Lachnospiraceae</taxon>
        <taxon>Schaedlerella</taxon>
    </lineage>
</organism>
<evidence type="ECO:0000313" key="4">
    <source>
        <dbReference type="EMBL" id="RRK34734.1"/>
    </source>
</evidence>
<dbReference type="EMBL" id="RHJS01000002">
    <property type="protein sequence ID" value="RRK31132.1"/>
    <property type="molecule type" value="Genomic_DNA"/>
</dbReference>
<keyword evidence="8" id="KW-1185">Reference proteome</keyword>
<dbReference type="NCBIfam" id="NF047593">
    <property type="entry name" value="IS66_ISAeme5_TnpA"/>
    <property type="match status" value="1"/>
</dbReference>
<reference evidence="3" key="1">
    <citation type="submission" date="2018-10" db="EMBL/GenBank/DDBJ databases">
        <title>Schaedlerella arabinophila gen. nov. sp. nov., isolated from the mouse intestinal tract and comparative analysis with the genome of the closely related altered Schaedler flora strain ASF502.</title>
        <authorList>
            <person name="Miyake S."/>
            <person name="Soh M."/>
            <person name="Seedorf H."/>
        </authorList>
    </citation>
    <scope>NUCLEOTIDE SEQUENCE [LARGE SCALE GENOMIC DNA]</scope>
    <source>
        <strain evidence="3">DSM 106076</strain>
    </source>
</reference>
<evidence type="ECO:0000313" key="8">
    <source>
        <dbReference type="Proteomes" id="UP000274920"/>
    </source>
</evidence>
<dbReference type="Proteomes" id="UP000274920">
    <property type="component" value="Unassembled WGS sequence"/>
</dbReference>
<dbReference type="AlphaFoldDB" id="A0A3R8M1K5"/>
<evidence type="ECO:0008006" key="9">
    <source>
        <dbReference type="Google" id="ProtNLM"/>
    </source>
</evidence>
<evidence type="ECO:0000313" key="5">
    <source>
        <dbReference type="EMBL" id="RRK34987.1"/>
    </source>
</evidence>
<evidence type="ECO:0000313" key="2">
    <source>
        <dbReference type="EMBL" id="RRK33500.1"/>
    </source>
</evidence>